<protein>
    <submittedName>
        <fullName evidence="4">Phage tail length tape measure family protein</fullName>
    </submittedName>
</protein>
<feature type="transmembrane region" description="Helical" evidence="2">
    <location>
        <begin position="178"/>
        <end position="201"/>
    </location>
</feature>
<name>A0AAW4XSP3_9BURK</name>
<accession>A0AAW4XSP3</accession>
<feature type="transmembrane region" description="Helical" evidence="2">
    <location>
        <begin position="213"/>
        <end position="232"/>
    </location>
</feature>
<sequence length="1631" mass="173065">MATNNTVEYRATLDPSGIKTGAAQANQALNSIGAGGLKPAAAGLENAAQSAKGLARTATSTAQTVGSIGEAGTQAGAQTARGMEQATAGATKLKTQAAAAGQAVNSISTQAARQELNEYGMTAGQMSQAMRMLPMQVTDFSVSVASGMPIYMAAIQQGGQLKDSFNGVGNALKATTGFVLGSIGPLSILAAGAAAVALAYYQGSKEMDGYNKAVILSGGAAGVTALQLSAMAREVDAVTGTQATAAPVLAEMARSGKIAGESLAEFTIMAQRMESVGGKAISTTIQELEELGKKPVEASLKLQEQYNYLTPAVFRQIKALEAQGKTEEAAALAQKTYADAMSTRAKQLDGELGYIERGWRAVKKMAAEAWDAMANVGRPTTITDQAQKQIDALRAELARRKENNQRLNIKDGQATRDLELQLENAIGLQQAVASVDKATGDALARANKQRQTGIELQQELTKYATKQLQKEQELAAAKGKYVGYIKELKDSGEYKEAKKAQEAYDQLVAGINERYKGAGGSKGGIKVSDNELANMQAQLKAAQDYYQQLVTLGAGAAGLNSAERESLVIGEQIKRTTDEKVIAKLKEKQAIADTLGVQLRTNSGLEESYQAHQKAIDANFQEAEALKQKALDQEAANEVMGKGRTAIQEMTLATMQHQLQEAEGSNSFDPAYIAGLKEKIKWQEAWTNSLKNADLKAINAHTDELLRSAQALGATYEDELSLSGKTGLERAKIAALRQVELKYARELARVDNSNLPDADKEFQRGKVLEAQQIESAAAVSRATTQFMAETSDSINRGLTDALMNGFKSGEGFAKGFGKSVKDMFNSMVLRPTLSFILQPFAAQLNAMIQSALGGLSIGGGGAAGGGSGLMGSLGSGGLTNWSGLGASAADWMWNNGISMVNNGFTSVGGAMMDFSSTIAGVDNWFKGLPGFSGGLGSAFGYLGSIISLVQGNYGSAIGSAIGTFILPGIGTMIGSVLGNLVGGLFGRKLKESGIEGEFGGESGFEGRLYKFYKGGLFRSNKTKYEDMPEEMRKGLGDQFLAMDESIRSMAGIVGLGSSALDGFTAKIKINLKGLSDEEAAKKLQEEFLKVAEQMAGLVLTTDEYSRSGETQLETLTRLSVSLTSVNQLFDVLGLTMLDASLASADWASKLIEAAGGADKLGQAVNKYYDLYYSDDEKRSNAVRLVNKGMEDKGLDLRVEDIDAKKKFRALVEKAIADKDEELLAWLLQFADDFSAGVDAATEGVEKATNDMADRMKQAQEELEQSRKDTLNTLGLSMDSLTKGFINEINEGRGATAGAWLADEIAAGFEQSVYERGVNAILTTMLDGMITPMVTAMVTGSAVTDAVSSAAIENMIKNAEAAMIALNTILQSDEFKQGMEKLKITVRQLGNTAGAQIPPMSTYRRSVVATGNAADYSSSKLDSAAEEAKRLADEWKRLIETMTDSVKELRGEAAGTGQEGLSYWRTQLAIDTAAAKAGDQEAAGRLTEIVKKLSSLEATNAASSLDNQRAQAQLAQSLEDTARYLAKKYGISIPGFAGGGTHTGGLRIVGENGPELEMTGPSRILNNDQLGDLFASRSSDDGQALAGAVSRMHMDLFASQRSTNKLLIEILRLFESWDRRGMPPVRPVMVTA</sequence>
<comment type="caution">
    <text evidence="4">The sequence shown here is derived from an EMBL/GenBank/DDBJ whole genome shotgun (WGS) entry which is preliminary data.</text>
</comment>
<dbReference type="EMBL" id="JAJNCT010000005">
    <property type="protein sequence ID" value="MCD2164648.1"/>
    <property type="molecule type" value="Genomic_DNA"/>
</dbReference>
<keyword evidence="5" id="KW-1185">Reference proteome</keyword>
<dbReference type="Pfam" id="PF06791">
    <property type="entry name" value="TMP_2"/>
    <property type="match status" value="1"/>
</dbReference>
<keyword evidence="2" id="KW-1133">Transmembrane helix</keyword>
<evidence type="ECO:0000259" key="3">
    <source>
        <dbReference type="Pfam" id="PF06791"/>
    </source>
</evidence>
<keyword evidence="1" id="KW-0175">Coiled coil</keyword>
<evidence type="ECO:0000313" key="4">
    <source>
        <dbReference type="EMBL" id="MCD2164648.1"/>
    </source>
</evidence>
<proteinExistence type="predicted"/>
<dbReference type="RefSeq" id="WP_230772096.1">
    <property type="nucleotide sequence ID" value="NZ_JAJNCT010000005.1"/>
</dbReference>
<dbReference type="PANTHER" id="PTHR34491:SF74">
    <property type="entry name" value="DUF4456 DOMAIN-CONTAINING PROTEIN"/>
    <property type="match status" value="1"/>
</dbReference>
<dbReference type="InterPro" id="IPR009628">
    <property type="entry name" value="Phage_tape_measure_N"/>
</dbReference>
<reference evidence="4 5" key="1">
    <citation type="submission" date="2021-11" db="EMBL/GenBank/DDBJ databases">
        <title>Genome sequence.</title>
        <authorList>
            <person name="Sun Q."/>
        </authorList>
    </citation>
    <scope>NUCLEOTIDE SEQUENCE [LARGE SCALE GENOMIC DNA]</scope>
    <source>
        <strain evidence="4 5">KCTC 12005</strain>
    </source>
</reference>
<keyword evidence="2" id="KW-0812">Transmembrane</keyword>
<evidence type="ECO:0000313" key="5">
    <source>
        <dbReference type="Proteomes" id="UP001199260"/>
    </source>
</evidence>
<feature type="coiled-coil region" evidence="1">
    <location>
        <begin position="1420"/>
        <end position="1451"/>
    </location>
</feature>
<feature type="coiled-coil region" evidence="1">
    <location>
        <begin position="383"/>
        <end position="410"/>
    </location>
</feature>
<evidence type="ECO:0000256" key="1">
    <source>
        <dbReference type="SAM" id="Coils"/>
    </source>
</evidence>
<dbReference type="Proteomes" id="UP001199260">
    <property type="component" value="Unassembled WGS sequence"/>
</dbReference>
<feature type="domain" description="Bacteriophage tail tape measure N-terminal" evidence="3">
    <location>
        <begin position="116"/>
        <end position="318"/>
    </location>
</feature>
<evidence type="ECO:0000256" key="2">
    <source>
        <dbReference type="SAM" id="Phobius"/>
    </source>
</evidence>
<feature type="transmembrane region" description="Helical" evidence="2">
    <location>
        <begin position="140"/>
        <end position="158"/>
    </location>
</feature>
<dbReference type="PANTHER" id="PTHR34491">
    <property type="entry name" value="A-TYPE INCLUSION PROTEIN, PUTATIVE-RELATED"/>
    <property type="match status" value="1"/>
</dbReference>
<gene>
    <name evidence="4" type="ORF">LPW39_05805</name>
</gene>
<keyword evidence="2" id="KW-0472">Membrane</keyword>
<organism evidence="4 5">
    <name type="scientific">Comamonas koreensis</name>
    <dbReference type="NCBI Taxonomy" id="160825"/>
    <lineage>
        <taxon>Bacteria</taxon>
        <taxon>Pseudomonadati</taxon>
        <taxon>Pseudomonadota</taxon>
        <taxon>Betaproteobacteria</taxon>
        <taxon>Burkholderiales</taxon>
        <taxon>Comamonadaceae</taxon>
        <taxon>Comamonas</taxon>
    </lineage>
</organism>